<keyword evidence="6" id="KW-1278">Translocase</keyword>
<dbReference type="Proteomes" id="UP000031643">
    <property type="component" value="Chromosome"/>
</dbReference>
<keyword evidence="5" id="KW-0067">ATP-binding</keyword>
<evidence type="ECO:0000256" key="1">
    <source>
        <dbReference type="ARBA" id="ARBA00005417"/>
    </source>
</evidence>
<dbReference type="GO" id="GO:0016887">
    <property type="term" value="F:ATP hydrolysis activity"/>
    <property type="evidence" value="ECO:0007669"/>
    <property type="project" value="InterPro"/>
</dbReference>
<proteinExistence type="inferred from homology"/>
<dbReference type="AlphaFoldDB" id="A0A0A8JYW1"/>
<dbReference type="Pfam" id="PF00005">
    <property type="entry name" value="ABC_tran"/>
    <property type="match status" value="1"/>
</dbReference>
<dbReference type="SUPFAM" id="SSF52540">
    <property type="entry name" value="P-loop containing nucleoside triphosphate hydrolases"/>
    <property type="match status" value="1"/>
</dbReference>
<keyword evidence="2" id="KW-0813">Transport</keyword>
<keyword evidence="4" id="KW-0201">Cytochrome c-type biogenesis</keyword>
<dbReference type="GO" id="GO:0017004">
    <property type="term" value="P:cytochrome complex assembly"/>
    <property type="evidence" value="ECO:0007669"/>
    <property type="project" value="UniProtKB-KW"/>
</dbReference>
<reference evidence="9 10" key="1">
    <citation type="submission" date="2014-09" db="EMBL/GenBank/DDBJ databases">
        <title>Genome sequencing of Methyloceanibacter caenitepidi Gela4.</title>
        <authorList>
            <person name="Takeuchi M."/>
            <person name="Susumu S."/>
            <person name="Kamagata Y."/>
            <person name="Oshima K."/>
            <person name="Hattori M."/>
            <person name="Iwasaki W."/>
        </authorList>
    </citation>
    <scope>NUCLEOTIDE SEQUENCE [LARGE SCALE GENOMIC DNA]</scope>
    <source>
        <strain evidence="9 10">Gela4</strain>
    </source>
</reference>
<name>A0A0A8JYW1_9HYPH</name>
<evidence type="ECO:0000256" key="3">
    <source>
        <dbReference type="ARBA" id="ARBA00022741"/>
    </source>
</evidence>
<dbReference type="PANTHER" id="PTHR43499">
    <property type="entry name" value="ABC TRANSPORTER I FAMILY MEMBER 1"/>
    <property type="match status" value="1"/>
</dbReference>
<dbReference type="PROSITE" id="PS50893">
    <property type="entry name" value="ABC_TRANSPORTER_2"/>
    <property type="match status" value="1"/>
</dbReference>
<keyword evidence="7" id="KW-0472">Membrane</keyword>
<accession>A0A0A8JYW1</accession>
<evidence type="ECO:0000256" key="6">
    <source>
        <dbReference type="ARBA" id="ARBA00022967"/>
    </source>
</evidence>
<dbReference type="EMBL" id="AP014648">
    <property type="protein sequence ID" value="BAQ15527.1"/>
    <property type="molecule type" value="Genomic_DNA"/>
</dbReference>
<dbReference type="InterPro" id="IPR027417">
    <property type="entry name" value="P-loop_NTPase"/>
</dbReference>
<evidence type="ECO:0000256" key="5">
    <source>
        <dbReference type="ARBA" id="ARBA00022840"/>
    </source>
</evidence>
<dbReference type="PANTHER" id="PTHR43499:SF1">
    <property type="entry name" value="ABC TRANSPORTER I FAMILY MEMBER 1"/>
    <property type="match status" value="1"/>
</dbReference>
<organism evidence="9 10">
    <name type="scientific">Methyloceanibacter caenitepidi</name>
    <dbReference type="NCBI Taxonomy" id="1384459"/>
    <lineage>
        <taxon>Bacteria</taxon>
        <taxon>Pseudomonadati</taxon>
        <taxon>Pseudomonadota</taxon>
        <taxon>Alphaproteobacteria</taxon>
        <taxon>Hyphomicrobiales</taxon>
        <taxon>Hyphomicrobiaceae</taxon>
        <taxon>Methyloceanibacter</taxon>
    </lineage>
</organism>
<dbReference type="NCBIfam" id="TIGR01189">
    <property type="entry name" value="ccmA"/>
    <property type="match status" value="1"/>
</dbReference>
<dbReference type="Gene3D" id="3.40.50.300">
    <property type="entry name" value="P-loop containing nucleotide triphosphate hydrolases"/>
    <property type="match status" value="1"/>
</dbReference>
<dbReference type="GO" id="GO:0022857">
    <property type="term" value="F:transmembrane transporter activity"/>
    <property type="evidence" value="ECO:0007669"/>
    <property type="project" value="InterPro"/>
</dbReference>
<keyword evidence="3" id="KW-0547">Nucleotide-binding</keyword>
<comment type="similarity">
    <text evidence="1">Belongs to the ABC transporter superfamily.</text>
</comment>
<evidence type="ECO:0000313" key="10">
    <source>
        <dbReference type="Proteomes" id="UP000031643"/>
    </source>
</evidence>
<keyword evidence="10" id="KW-1185">Reference proteome</keyword>
<evidence type="ECO:0000256" key="7">
    <source>
        <dbReference type="ARBA" id="ARBA00023136"/>
    </source>
</evidence>
<dbReference type="GO" id="GO:0005524">
    <property type="term" value="F:ATP binding"/>
    <property type="evidence" value="ECO:0007669"/>
    <property type="project" value="UniProtKB-KW"/>
</dbReference>
<evidence type="ECO:0000259" key="8">
    <source>
        <dbReference type="PROSITE" id="PS50893"/>
    </source>
</evidence>
<dbReference type="SMART" id="SM00382">
    <property type="entry name" value="AAA"/>
    <property type="match status" value="1"/>
</dbReference>
<dbReference type="InterPro" id="IPR003593">
    <property type="entry name" value="AAA+_ATPase"/>
</dbReference>
<dbReference type="InterPro" id="IPR003439">
    <property type="entry name" value="ABC_transporter-like_ATP-bd"/>
</dbReference>
<dbReference type="STRING" id="1384459.GL4_0056"/>
<sequence length="267" mass="28098">MLAFGYTLFGNYKDPCNDQTMTRRDALSIAAATQPAEILRNQAADRSMSTLFSVSLAAHDVACDRGGRRLFEGLSFSLEPGDALLVQGPNGTGKTSLMRQIAGLLPLAAGEIAAAGAEADTPAAELCHYVGHLNGLKASLSVRENLAFWMDYLRGDFESGDVDFALDVFGLTPIADIAAGFLSAGQKRKLALSRLFACPRPIWLLDEPSVSLDTASVARLAKAIEAHGQAGGIAIVSTHVPLGGAFTHTLDLQCLDPGEAPDQEPAS</sequence>
<dbReference type="PROSITE" id="PS00211">
    <property type="entry name" value="ABC_TRANSPORTER_1"/>
    <property type="match status" value="1"/>
</dbReference>
<dbReference type="KEGG" id="mcg:GL4_0056"/>
<gene>
    <name evidence="9" type="ORF">GL4_0056</name>
</gene>
<dbReference type="InterPro" id="IPR005895">
    <property type="entry name" value="ABC_transptr_haem_export_CcmA"/>
</dbReference>
<feature type="domain" description="ABC transporter" evidence="8">
    <location>
        <begin position="56"/>
        <end position="262"/>
    </location>
</feature>
<evidence type="ECO:0000313" key="9">
    <source>
        <dbReference type="EMBL" id="BAQ15527.1"/>
    </source>
</evidence>
<evidence type="ECO:0000256" key="2">
    <source>
        <dbReference type="ARBA" id="ARBA00022448"/>
    </source>
</evidence>
<protein>
    <submittedName>
        <fullName evidence="9">ABC transporter, ATPase component CcmA</fullName>
    </submittedName>
</protein>
<evidence type="ECO:0000256" key="4">
    <source>
        <dbReference type="ARBA" id="ARBA00022748"/>
    </source>
</evidence>
<dbReference type="HOGENOM" id="CLU_000604_1_2_5"/>
<dbReference type="InterPro" id="IPR017871">
    <property type="entry name" value="ABC_transporter-like_CS"/>
</dbReference>